<dbReference type="NCBIfam" id="TIGR04255">
    <property type="entry name" value="sporadTIGR04255"/>
    <property type="match status" value="1"/>
</dbReference>
<reference evidence="1 2" key="1">
    <citation type="submission" date="2018-11" db="EMBL/GenBank/DDBJ databases">
        <title>Complete genome sequence of Nocardioides baekrokdamisoli strain KCTC 39748.</title>
        <authorList>
            <person name="Kang S.W."/>
            <person name="Lee K.C."/>
            <person name="Kim K.K."/>
            <person name="Kim J.S."/>
            <person name="Kim D.S."/>
            <person name="Ko S.H."/>
            <person name="Yang S.H."/>
            <person name="Shin Y.K."/>
            <person name="Lee J.S."/>
        </authorList>
    </citation>
    <scope>NUCLEOTIDE SEQUENCE [LARGE SCALE GENOMIC DNA]</scope>
    <source>
        <strain evidence="1 2">KCTC 39748</strain>
    </source>
</reference>
<dbReference type="EMBL" id="AP019307">
    <property type="protein sequence ID" value="BBH17378.1"/>
    <property type="molecule type" value="Genomic_DNA"/>
</dbReference>
<name>A0A3G9J169_9ACTN</name>
<organism evidence="1 2">
    <name type="scientific">Nocardioides baekrokdamisoli</name>
    <dbReference type="NCBI Taxonomy" id="1804624"/>
    <lineage>
        <taxon>Bacteria</taxon>
        <taxon>Bacillati</taxon>
        <taxon>Actinomycetota</taxon>
        <taxon>Actinomycetes</taxon>
        <taxon>Propionibacteriales</taxon>
        <taxon>Nocardioidaceae</taxon>
        <taxon>Nocardioides</taxon>
    </lineage>
</organism>
<dbReference type="InterPro" id="IPR026349">
    <property type="entry name" value="CHP04255"/>
</dbReference>
<sequence>MPMQLVGGQFVPLVTDGLDATGELVGYSLGLREQSHMSFVSLDRFAFAQRGHYVGWDSFDSAADAAWSRYKAVTRPVLVSGASVRFVNHIPMPTQVVEIRDYLRTTVEVSAYLPQSVSDMFMQVEVPFVEVGTIARISSAFTQNADSLALLLDIDVRADVALSPRSESFDADLRATLATLRNTKNYVFEACITDATRGLIG</sequence>
<gene>
    <name evidence="1" type="ORF">Back2_16650</name>
</gene>
<accession>A0A3G9J169</accession>
<dbReference type="AlphaFoldDB" id="A0A3G9J169"/>
<evidence type="ECO:0008006" key="3">
    <source>
        <dbReference type="Google" id="ProtNLM"/>
    </source>
</evidence>
<evidence type="ECO:0000313" key="1">
    <source>
        <dbReference type="EMBL" id="BBH17378.1"/>
    </source>
</evidence>
<protein>
    <recommendedName>
        <fullName evidence="3">TIGR04255 family protein</fullName>
    </recommendedName>
</protein>
<dbReference type="Proteomes" id="UP000271573">
    <property type="component" value="Chromosome"/>
</dbReference>
<evidence type="ECO:0000313" key="2">
    <source>
        <dbReference type="Proteomes" id="UP000271573"/>
    </source>
</evidence>
<keyword evidence="2" id="KW-1185">Reference proteome</keyword>
<dbReference type="KEGG" id="nbe:Back2_16650"/>
<proteinExistence type="predicted"/>